<dbReference type="Proteomes" id="UP001386955">
    <property type="component" value="Unassembled WGS sequence"/>
</dbReference>
<reference evidence="1 2" key="1">
    <citation type="submission" date="2024-01" db="EMBL/GenBank/DDBJ databases">
        <title>The genomes of 5 underutilized Papilionoideae crops provide insights into root nodulation and disease resistanc.</title>
        <authorList>
            <person name="Jiang F."/>
        </authorList>
    </citation>
    <scope>NUCLEOTIDE SEQUENCE [LARGE SCALE GENOMIC DNA]</scope>
    <source>
        <strain evidence="1">DUOXIRENSHENG_FW03</strain>
        <tissue evidence="1">Leaves</tissue>
    </source>
</reference>
<sequence length="68" mass="7972">MPHLLFFRLRSVSALYPSTSTQLFFLCFQYSQSFLHPPNTNSFTSLLFSSELLGLQWIPFNLTRKLIK</sequence>
<protein>
    <submittedName>
        <fullName evidence="1">Uncharacterized protein</fullName>
    </submittedName>
</protein>
<dbReference type="AlphaFoldDB" id="A0AAN9STS3"/>
<organism evidence="1 2">
    <name type="scientific">Psophocarpus tetragonolobus</name>
    <name type="common">Winged bean</name>
    <name type="synonym">Dolichos tetragonolobus</name>
    <dbReference type="NCBI Taxonomy" id="3891"/>
    <lineage>
        <taxon>Eukaryota</taxon>
        <taxon>Viridiplantae</taxon>
        <taxon>Streptophyta</taxon>
        <taxon>Embryophyta</taxon>
        <taxon>Tracheophyta</taxon>
        <taxon>Spermatophyta</taxon>
        <taxon>Magnoliopsida</taxon>
        <taxon>eudicotyledons</taxon>
        <taxon>Gunneridae</taxon>
        <taxon>Pentapetalae</taxon>
        <taxon>rosids</taxon>
        <taxon>fabids</taxon>
        <taxon>Fabales</taxon>
        <taxon>Fabaceae</taxon>
        <taxon>Papilionoideae</taxon>
        <taxon>50 kb inversion clade</taxon>
        <taxon>NPAAA clade</taxon>
        <taxon>indigoferoid/millettioid clade</taxon>
        <taxon>Phaseoleae</taxon>
        <taxon>Psophocarpus</taxon>
    </lineage>
</organism>
<name>A0AAN9STS3_PSOTE</name>
<gene>
    <name evidence="1" type="ORF">VNO78_06091</name>
</gene>
<evidence type="ECO:0000313" key="2">
    <source>
        <dbReference type="Proteomes" id="UP001386955"/>
    </source>
</evidence>
<comment type="caution">
    <text evidence="1">The sequence shown here is derived from an EMBL/GenBank/DDBJ whole genome shotgun (WGS) entry which is preliminary data.</text>
</comment>
<accession>A0AAN9STS3</accession>
<evidence type="ECO:0000313" key="1">
    <source>
        <dbReference type="EMBL" id="KAK7404986.1"/>
    </source>
</evidence>
<dbReference type="EMBL" id="JAYMYS010000002">
    <property type="protein sequence ID" value="KAK7404986.1"/>
    <property type="molecule type" value="Genomic_DNA"/>
</dbReference>
<keyword evidence="2" id="KW-1185">Reference proteome</keyword>
<proteinExistence type="predicted"/>